<proteinExistence type="predicted"/>
<dbReference type="AlphaFoldDB" id="A0A830AYG8"/>
<dbReference type="OrthoDB" id="2275718at2759"/>
<dbReference type="EMBL" id="BMAC01000005">
    <property type="protein sequence ID" value="GFP79166.1"/>
    <property type="molecule type" value="Genomic_DNA"/>
</dbReference>
<evidence type="ECO:0000256" key="1">
    <source>
        <dbReference type="SAM" id="MobiDB-lite"/>
    </source>
</evidence>
<gene>
    <name evidence="3" type="ORF">PHJA_000060100</name>
</gene>
<dbReference type="GO" id="GO:0034063">
    <property type="term" value="P:stress granule assembly"/>
    <property type="evidence" value="ECO:0007669"/>
    <property type="project" value="TreeGrafter"/>
</dbReference>
<feature type="region of interest" description="Disordered" evidence="1">
    <location>
        <begin position="126"/>
        <end position="163"/>
    </location>
</feature>
<evidence type="ECO:0000313" key="4">
    <source>
        <dbReference type="Proteomes" id="UP000653305"/>
    </source>
</evidence>
<feature type="region of interest" description="Disordered" evidence="1">
    <location>
        <begin position="184"/>
        <end position="218"/>
    </location>
</feature>
<reference evidence="3" key="1">
    <citation type="submission" date="2020-07" db="EMBL/GenBank/DDBJ databases">
        <title>Ethylene signaling mediates host invasion by parasitic plants.</title>
        <authorList>
            <person name="Yoshida S."/>
        </authorList>
    </citation>
    <scope>NUCLEOTIDE SEQUENCE</scope>
    <source>
        <strain evidence="3">Okayama</strain>
    </source>
</reference>
<dbReference type="Pfam" id="PF14438">
    <property type="entry name" value="SM-ATX"/>
    <property type="match status" value="1"/>
</dbReference>
<protein>
    <submittedName>
        <fullName evidence="3">Polyadenylate-binding protein-interacting protein 4</fullName>
    </submittedName>
</protein>
<accession>A0A830AYG8</accession>
<dbReference type="InterPro" id="IPR045117">
    <property type="entry name" value="ATXN2-like"/>
</dbReference>
<feature type="compositionally biased region" description="Basic and acidic residues" evidence="1">
    <location>
        <begin position="144"/>
        <end position="163"/>
    </location>
</feature>
<dbReference type="InterPro" id="IPR025852">
    <property type="entry name" value="SM_dom_ATX"/>
</dbReference>
<evidence type="ECO:0000259" key="2">
    <source>
        <dbReference type="Pfam" id="PF14438"/>
    </source>
</evidence>
<feature type="region of interest" description="Disordered" evidence="1">
    <location>
        <begin position="240"/>
        <end position="278"/>
    </location>
</feature>
<dbReference type="PANTHER" id="PTHR12854:SF12">
    <property type="entry name" value="POLYADENYLATE-BINDING PROTEIN INTERACTING PROTEIN"/>
    <property type="match status" value="1"/>
</dbReference>
<organism evidence="3 4">
    <name type="scientific">Phtheirospermum japonicum</name>
    <dbReference type="NCBI Taxonomy" id="374723"/>
    <lineage>
        <taxon>Eukaryota</taxon>
        <taxon>Viridiplantae</taxon>
        <taxon>Streptophyta</taxon>
        <taxon>Embryophyta</taxon>
        <taxon>Tracheophyta</taxon>
        <taxon>Spermatophyta</taxon>
        <taxon>Magnoliopsida</taxon>
        <taxon>eudicotyledons</taxon>
        <taxon>Gunneridae</taxon>
        <taxon>Pentapetalae</taxon>
        <taxon>asterids</taxon>
        <taxon>lamiids</taxon>
        <taxon>Lamiales</taxon>
        <taxon>Orobanchaceae</taxon>
        <taxon>Orobanchaceae incertae sedis</taxon>
        <taxon>Phtheirospermum</taxon>
    </lineage>
</organism>
<keyword evidence="4" id="KW-1185">Reference proteome</keyword>
<feature type="domain" description="Ataxin 2 SM" evidence="2">
    <location>
        <begin position="27"/>
        <end position="105"/>
    </location>
</feature>
<dbReference type="Proteomes" id="UP000653305">
    <property type="component" value="Unassembled WGS sequence"/>
</dbReference>
<evidence type="ECO:0000313" key="3">
    <source>
        <dbReference type="EMBL" id="GFP79166.1"/>
    </source>
</evidence>
<sequence length="461" mass="49647">MACRKQELREERRNRNAAAASSVAMSDALLLTTMCIIGMPVDVYAKDGSVYSGIFHTASVDKDYAIVLKKATMTKKGNLDANIVNGTLIETLVVGSEDLVQVVAKAEYVWGDGLNNAEEVVKSNDLKWKKKHKGQSRQVGDGSQEMRSDSHNNPESQENRTVGEARGASLSITGCEAQSTAVLNIPEDTIQQEPRGVSFGSYSSLEDQDQGRPSSDEVVCRVASPPNVSVASIPILDFKSESRPSTPSNPILWVPPKSSSVKGTAKESKLNPGAKTFSPSMLRHRTVAPPVVPNGASVSYCTIAPEEIDASSYTRSSVPVKFVPYNNMVVGHGGNDVPYLQPIIGQVMNRTHPIRYTGQYQNFQTGSAYVHPNPQNDVQTAVGLSPATTRPLLTPHQVHLPKYQGNASAQALQLCMTPPVMANGPQPFVMTSSIPISQPVFPILRPIAIPGSNGFFSSKFA</sequence>
<dbReference type="GO" id="GO:0003729">
    <property type="term" value="F:mRNA binding"/>
    <property type="evidence" value="ECO:0007669"/>
    <property type="project" value="TreeGrafter"/>
</dbReference>
<comment type="caution">
    <text evidence="3">The sequence shown here is derived from an EMBL/GenBank/DDBJ whole genome shotgun (WGS) entry which is preliminary data.</text>
</comment>
<name>A0A830AYG8_9LAMI</name>
<dbReference type="PANTHER" id="PTHR12854">
    <property type="entry name" value="ATAXIN 2-RELATED"/>
    <property type="match status" value="1"/>
</dbReference>
<dbReference type="GO" id="GO:0010494">
    <property type="term" value="C:cytoplasmic stress granule"/>
    <property type="evidence" value="ECO:0007669"/>
    <property type="project" value="TreeGrafter"/>
</dbReference>